<keyword evidence="1" id="KW-0472">Membrane</keyword>
<dbReference type="RefSeq" id="WP_142037247.1">
    <property type="nucleotide sequence ID" value="NZ_JBHTGS010000001.1"/>
</dbReference>
<proteinExistence type="predicted"/>
<feature type="transmembrane region" description="Helical" evidence="1">
    <location>
        <begin position="123"/>
        <end position="140"/>
    </location>
</feature>
<dbReference type="InParanoid" id="A0A543AUE8"/>
<keyword evidence="3" id="KW-1185">Reference proteome</keyword>
<evidence type="ECO:0000256" key="1">
    <source>
        <dbReference type="SAM" id="Phobius"/>
    </source>
</evidence>
<accession>A0A543AUE8</accession>
<dbReference type="AlphaFoldDB" id="A0A543AUE8"/>
<evidence type="ECO:0000313" key="3">
    <source>
        <dbReference type="Proteomes" id="UP000317043"/>
    </source>
</evidence>
<dbReference type="EMBL" id="VFOW01000001">
    <property type="protein sequence ID" value="TQL76203.1"/>
    <property type="molecule type" value="Genomic_DNA"/>
</dbReference>
<sequence length="178" mass="19372">MFTDFLRDALFTTAWFGLMTCVWLGWAQEDPPRKWRAWLGAGSGLGILLALGFGAWTGFNWRTDSALEGRYEWFGVLVLAEVVAAGAGCWLLARQGRSRWMAWWVALVVAGHFIPLAWFLSDVSIAVVGVIQLALLAGLTPRLRRTTGATSASVGVVMGGTVLAYALVNAAILLPRLF</sequence>
<evidence type="ECO:0000313" key="2">
    <source>
        <dbReference type="EMBL" id="TQL76203.1"/>
    </source>
</evidence>
<comment type="caution">
    <text evidence="2">The sequence shown here is derived from an EMBL/GenBank/DDBJ whole genome shotgun (WGS) entry which is preliminary data.</text>
</comment>
<feature type="transmembrane region" description="Helical" evidence="1">
    <location>
        <begin position="38"/>
        <end position="59"/>
    </location>
</feature>
<organism evidence="2 3">
    <name type="scientific">Stackebrandtia endophytica</name>
    <dbReference type="NCBI Taxonomy" id="1496996"/>
    <lineage>
        <taxon>Bacteria</taxon>
        <taxon>Bacillati</taxon>
        <taxon>Actinomycetota</taxon>
        <taxon>Actinomycetes</taxon>
        <taxon>Glycomycetales</taxon>
        <taxon>Glycomycetaceae</taxon>
        <taxon>Stackebrandtia</taxon>
    </lineage>
</organism>
<feature type="transmembrane region" description="Helical" evidence="1">
    <location>
        <begin position="6"/>
        <end position="26"/>
    </location>
</feature>
<dbReference type="Proteomes" id="UP000317043">
    <property type="component" value="Unassembled WGS sequence"/>
</dbReference>
<keyword evidence="1" id="KW-1133">Transmembrane helix</keyword>
<feature type="transmembrane region" description="Helical" evidence="1">
    <location>
        <begin position="71"/>
        <end position="93"/>
    </location>
</feature>
<reference evidence="2 3" key="1">
    <citation type="submission" date="2019-06" db="EMBL/GenBank/DDBJ databases">
        <title>Sequencing the genomes of 1000 actinobacteria strains.</title>
        <authorList>
            <person name="Klenk H.-P."/>
        </authorList>
    </citation>
    <scope>NUCLEOTIDE SEQUENCE [LARGE SCALE GENOMIC DNA]</scope>
    <source>
        <strain evidence="2 3">DSM 45928</strain>
    </source>
</reference>
<protein>
    <submittedName>
        <fullName evidence="2">Uncharacterized protein</fullName>
    </submittedName>
</protein>
<name>A0A543AUE8_9ACTN</name>
<feature type="transmembrane region" description="Helical" evidence="1">
    <location>
        <begin position="100"/>
        <end position="117"/>
    </location>
</feature>
<dbReference type="OrthoDB" id="3697173at2"/>
<gene>
    <name evidence="2" type="ORF">FB566_1725</name>
</gene>
<feature type="transmembrane region" description="Helical" evidence="1">
    <location>
        <begin position="152"/>
        <end position="174"/>
    </location>
</feature>
<keyword evidence="1" id="KW-0812">Transmembrane</keyword>